<dbReference type="Gene3D" id="3.40.390.10">
    <property type="entry name" value="Collagenase (Catalytic Domain)"/>
    <property type="match status" value="1"/>
</dbReference>
<dbReference type="OrthoDB" id="8612880at2"/>
<keyword evidence="2" id="KW-0472">Membrane</keyword>
<sequence length="313" mass="34857">MATWRTDLQRWSWAEGDTAPIRYCFVDPPTGGDHPRRAWSAAEKGAARHAIGEWNEALKAFARRNGRTGTDRVTEAAAGQRCDVTLRWEDSRFFRDYRVRDTATGKATHGIDLTGTPAYADRAGGGSLEPVRGNPLTPFTPGRDTARYPRGEIYFNTEPYASISDFKGWFVDPTPDRDEEFEAVESDTLPPYRKLQARRGGPADDRIDFYTAAKHEFGHMLGLGHRGKAGANGDRGQVMASGAGAQERRHQLPILKWMENERRHLTAGDIALLEKHYRRELGPRRPPVWRIVLGVAAAVVLIALLVLAVRGGN</sequence>
<evidence type="ECO:0000313" key="3">
    <source>
        <dbReference type="EMBL" id="RCX28118.1"/>
    </source>
</evidence>
<comment type="caution">
    <text evidence="3">The sequence shown here is derived from an EMBL/GenBank/DDBJ whole genome shotgun (WGS) entry which is preliminary data.</text>
</comment>
<evidence type="ECO:0000256" key="1">
    <source>
        <dbReference type="SAM" id="MobiDB-lite"/>
    </source>
</evidence>
<dbReference type="GO" id="GO:0008237">
    <property type="term" value="F:metallopeptidase activity"/>
    <property type="evidence" value="ECO:0007669"/>
    <property type="project" value="InterPro"/>
</dbReference>
<keyword evidence="2" id="KW-0812">Transmembrane</keyword>
<reference evidence="3 4" key="1">
    <citation type="submission" date="2018-07" db="EMBL/GenBank/DDBJ databases">
        <title>Genomic Encyclopedia of Type Strains, Phase IV (KMG-IV): sequencing the most valuable type-strain genomes for metagenomic binning, comparative biology and taxonomic classification.</title>
        <authorList>
            <person name="Goeker M."/>
        </authorList>
    </citation>
    <scope>NUCLEOTIDE SEQUENCE [LARGE SCALE GENOMIC DNA]</scope>
    <source>
        <strain evidence="3 4">DSM 26407</strain>
    </source>
</reference>
<evidence type="ECO:0008006" key="5">
    <source>
        <dbReference type="Google" id="ProtNLM"/>
    </source>
</evidence>
<keyword evidence="2" id="KW-1133">Transmembrane helix</keyword>
<keyword evidence="4" id="KW-1185">Reference proteome</keyword>
<dbReference type="RefSeq" id="WP_114280531.1">
    <property type="nucleotide sequence ID" value="NZ_QPJY01000008.1"/>
</dbReference>
<proteinExistence type="predicted"/>
<dbReference type="AlphaFoldDB" id="A0A369C4Z3"/>
<dbReference type="InterPro" id="IPR024079">
    <property type="entry name" value="MetalloPept_cat_dom_sf"/>
</dbReference>
<dbReference type="EMBL" id="QPJY01000008">
    <property type="protein sequence ID" value="RCX28118.1"/>
    <property type="molecule type" value="Genomic_DNA"/>
</dbReference>
<accession>A0A369C4Z3</accession>
<name>A0A369C4Z3_9GAMM</name>
<feature type="region of interest" description="Disordered" evidence="1">
    <location>
        <begin position="124"/>
        <end position="145"/>
    </location>
</feature>
<evidence type="ECO:0000313" key="4">
    <source>
        <dbReference type="Proteomes" id="UP000252707"/>
    </source>
</evidence>
<evidence type="ECO:0000256" key="2">
    <source>
        <dbReference type="SAM" id="Phobius"/>
    </source>
</evidence>
<dbReference type="Proteomes" id="UP000252707">
    <property type="component" value="Unassembled WGS sequence"/>
</dbReference>
<gene>
    <name evidence="3" type="ORF">DFQ59_108146</name>
</gene>
<dbReference type="SUPFAM" id="SSF55486">
    <property type="entry name" value="Metalloproteases ('zincins'), catalytic domain"/>
    <property type="match status" value="1"/>
</dbReference>
<organism evidence="3 4">
    <name type="scientific">Thioalbus denitrificans</name>
    <dbReference type="NCBI Taxonomy" id="547122"/>
    <lineage>
        <taxon>Bacteria</taxon>
        <taxon>Pseudomonadati</taxon>
        <taxon>Pseudomonadota</taxon>
        <taxon>Gammaproteobacteria</taxon>
        <taxon>Chromatiales</taxon>
        <taxon>Ectothiorhodospiraceae</taxon>
        <taxon>Thioalbus</taxon>
    </lineage>
</organism>
<protein>
    <recommendedName>
        <fullName evidence="5">Matrixin</fullName>
    </recommendedName>
</protein>
<feature type="transmembrane region" description="Helical" evidence="2">
    <location>
        <begin position="288"/>
        <end position="309"/>
    </location>
</feature>